<evidence type="ECO:0000313" key="2">
    <source>
        <dbReference type="EMBL" id="MCS3920961.1"/>
    </source>
</evidence>
<accession>A0ABT2ESP0</accession>
<comment type="caution">
    <text evidence="2">The sequence shown here is derived from an EMBL/GenBank/DDBJ whole genome shotgun (WGS) entry which is preliminary data.</text>
</comment>
<protein>
    <submittedName>
        <fullName evidence="2">Prepilin-type N-terminal cleavage/methylation domain-containing protein/prepilin-type processing-associated H-X9-DG protein</fullName>
    </submittedName>
</protein>
<dbReference type="NCBIfam" id="TIGR02532">
    <property type="entry name" value="IV_pilin_GFxxxE"/>
    <property type="match status" value="1"/>
</dbReference>
<keyword evidence="1" id="KW-1133">Transmembrane helix</keyword>
<dbReference type="Proteomes" id="UP001204798">
    <property type="component" value="Unassembled WGS sequence"/>
</dbReference>
<name>A0ABT2ESP0_9BACT</name>
<keyword evidence="1" id="KW-0472">Membrane</keyword>
<dbReference type="RefSeq" id="WP_259101507.1">
    <property type="nucleotide sequence ID" value="NZ_CP130454.1"/>
</dbReference>
<dbReference type="NCBIfam" id="TIGR04294">
    <property type="entry name" value="pre_pil_HX9DG"/>
    <property type="match status" value="1"/>
</dbReference>
<dbReference type="EMBL" id="JANUCP010000008">
    <property type="protein sequence ID" value="MCS3920961.1"/>
    <property type="molecule type" value="Genomic_DNA"/>
</dbReference>
<dbReference type="Gene3D" id="3.30.700.10">
    <property type="entry name" value="Glycoprotein, Type 4 Pilin"/>
    <property type="match status" value="1"/>
</dbReference>
<dbReference type="Pfam" id="PF07963">
    <property type="entry name" value="N_methyl"/>
    <property type="match status" value="1"/>
</dbReference>
<evidence type="ECO:0000256" key="1">
    <source>
        <dbReference type="SAM" id="Phobius"/>
    </source>
</evidence>
<organism evidence="2 3">
    <name type="scientific">Candidatus Fervidibacter sacchari</name>
    <dbReference type="NCBI Taxonomy" id="1448929"/>
    <lineage>
        <taxon>Bacteria</taxon>
        <taxon>Candidatus Fervidibacterota</taxon>
        <taxon>Candidatus Fervidibacter</taxon>
    </lineage>
</organism>
<dbReference type="InterPro" id="IPR012902">
    <property type="entry name" value="N_methyl_site"/>
</dbReference>
<dbReference type="InterPro" id="IPR027558">
    <property type="entry name" value="Pre_pil_HX9DG_C"/>
</dbReference>
<dbReference type="InterPro" id="IPR045584">
    <property type="entry name" value="Pilin-like"/>
</dbReference>
<keyword evidence="3" id="KW-1185">Reference proteome</keyword>
<feature type="transmembrane region" description="Helical" evidence="1">
    <location>
        <begin position="12"/>
        <end position="33"/>
    </location>
</feature>
<keyword evidence="1" id="KW-0812">Transmembrane</keyword>
<dbReference type="PANTHER" id="PTHR30093">
    <property type="entry name" value="GENERAL SECRETION PATHWAY PROTEIN G"/>
    <property type="match status" value="1"/>
</dbReference>
<reference evidence="2 3" key="1">
    <citation type="submission" date="2022-08" db="EMBL/GenBank/DDBJ databases">
        <title>Bacterial and archaeal communities from various locations to study Microbial Dark Matter (Phase II).</title>
        <authorList>
            <person name="Stepanauskas R."/>
        </authorList>
    </citation>
    <scope>NUCLEOTIDE SEQUENCE [LARGE SCALE GENOMIC DNA]</scope>
    <source>
        <strain evidence="2 3">PD1</strain>
    </source>
</reference>
<proteinExistence type="predicted"/>
<gene>
    <name evidence="2" type="ORF">M2350_003402</name>
</gene>
<dbReference type="SUPFAM" id="SSF54523">
    <property type="entry name" value="Pili subunits"/>
    <property type="match status" value="1"/>
</dbReference>
<sequence length="305" mass="34415">MRMKRSGLAFTLIELLVVIAIIAILAAILFPVFSQAREKARQSNCLSNFRNIAMGIAQYTNDYDERLVPLMTSPAPFFVTYDPNQGDYVWPELTHPYIKNWQIHRCPSDPHATDSVLNEDWCRRTIGGETWSYCWGIKTDAGYNHVYLSPLNRNAKSIGIPLAPIANPANTLMNVDSTWYADTGGNASGGGNWFVDPPRPTGCGDGGECWYWFGGWRVPACPNDPDNYWIKYGGTWPRHHYENLTGGGCPDFFPHHRGRMNVAFVDGHAKSLQISDLLRGTTFIGMTYPYFAIVDFAAYIWDIRQ</sequence>
<evidence type="ECO:0000313" key="3">
    <source>
        <dbReference type="Proteomes" id="UP001204798"/>
    </source>
</evidence>